<sequence>MHIPCLSEFVEDPRQVVKTGDVVKVKVPEVNAIRHRYQ</sequence>
<name>G4ABE2_AGGAC</name>
<dbReference type="SMR" id="G4ABE2"/>
<gene>
    <name evidence="1" type="ORF">SC1083_2177</name>
</gene>
<dbReference type="Proteomes" id="UP000005508">
    <property type="component" value="Unassembled WGS sequence"/>
</dbReference>
<comment type="caution">
    <text evidence="1">The sequence shown here is derived from an EMBL/GenBank/DDBJ whole genome shotgun (WGS) entry which is preliminary data.</text>
</comment>
<dbReference type="EMBL" id="AEJM01000048">
    <property type="protein sequence ID" value="EGY32483.1"/>
    <property type="molecule type" value="Genomic_DNA"/>
</dbReference>
<protein>
    <submittedName>
        <fullName evidence="1">Uncharacterized protein</fullName>
    </submittedName>
</protein>
<proteinExistence type="predicted"/>
<dbReference type="PATRIC" id="fig|907488.3.peg.2124"/>
<accession>G4ABE2</accession>
<dbReference type="InterPro" id="IPR012340">
    <property type="entry name" value="NA-bd_OB-fold"/>
</dbReference>
<organism evidence="1 2">
    <name type="scientific">Aggregatibacter actinomycetemcomitans serotype e str. SC1083</name>
    <dbReference type="NCBI Taxonomy" id="907488"/>
    <lineage>
        <taxon>Bacteria</taxon>
        <taxon>Pseudomonadati</taxon>
        <taxon>Pseudomonadota</taxon>
        <taxon>Gammaproteobacteria</taxon>
        <taxon>Pasteurellales</taxon>
        <taxon>Pasteurellaceae</taxon>
        <taxon>Aggregatibacter</taxon>
    </lineage>
</organism>
<evidence type="ECO:0000313" key="1">
    <source>
        <dbReference type="EMBL" id="EGY32483.1"/>
    </source>
</evidence>
<dbReference type="Gene3D" id="2.40.50.140">
    <property type="entry name" value="Nucleic acid-binding proteins"/>
    <property type="match status" value="1"/>
</dbReference>
<reference evidence="1 2" key="1">
    <citation type="submission" date="2010-10" db="EMBL/GenBank/DDBJ databases">
        <authorList>
            <person name="Chen C."/>
            <person name="Kittichotirat W."/>
            <person name="Asikainen S."/>
            <person name="Bumgarner R."/>
        </authorList>
    </citation>
    <scope>NUCLEOTIDE SEQUENCE [LARGE SCALE GENOMIC DNA]</scope>
    <source>
        <strain evidence="1 2">SC1083</strain>
    </source>
</reference>
<evidence type="ECO:0000313" key="2">
    <source>
        <dbReference type="Proteomes" id="UP000005508"/>
    </source>
</evidence>
<dbReference type="AlphaFoldDB" id="G4ABE2"/>